<evidence type="ECO:0000256" key="2">
    <source>
        <dbReference type="ARBA" id="ARBA00004609"/>
    </source>
</evidence>
<dbReference type="InterPro" id="IPR001930">
    <property type="entry name" value="Peptidase_M1"/>
</dbReference>
<evidence type="ECO:0000259" key="25">
    <source>
        <dbReference type="Pfam" id="PF11838"/>
    </source>
</evidence>
<dbReference type="InterPro" id="IPR042097">
    <property type="entry name" value="Aminopeptidase_N-like_N_sf"/>
</dbReference>
<gene>
    <name evidence="28" type="primary">LOC112458550</name>
</gene>
<evidence type="ECO:0000256" key="11">
    <source>
        <dbReference type="ARBA" id="ARBA00022801"/>
    </source>
</evidence>
<feature type="domain" description="ERAP1-like C-terminal" evidence="25">
    <location>
        <begin position="580"/>
        <end position="873"/>
    </location>
</feature>
<evidence type="ECO:0000256" key="9">
    <source>
        <dbReference type="ARBA" id="ARBA00022723"/>
    </source>
</evidence>
<dbReference type="InterPro" id="IPR024571">
    <property type="entry name" value="ERAP1-like_C_dom"/>
</dbReference>
<keyword evidence="16" id="KW-0472">Membrane</keyword>
<feature type="active site" description="Proton acceptor" evidence="19">
    <location>
        <position position="349"/>
    </location>
</feature>
<dbReference type="OrthoDB" id="7629650at2759"/>
<keyword evidence="6" id="KW-0336">GPI-anchor</keyword>
<keyword evidence="5" id="KW-1003">Cell membrane</keyword>
<evidence type="ECO:0000313" key="28">
    <source>
        <dbReference type="RefSeq" id="XP_024878008.1"/>
    </source>
</evidence>
<dbReference type="EC" id="3.4.11.-" evidence="22"/>
<dbReference type="InterPro" id="IPR014782">
    <property type="entry name" value="Peptidase_M1_dom"/>
</dbReference>
<keyword evidence="18" id="KW-0449">Lipoprotein</keyword>
<evidence type="ECO:0000256" key="13">
    <source>
        <dbReference type="ARBA" id="ARBA00022968"/>
    </source>
</evidence>
<dbReference type="Pfam" id="PF17900">
    <property type="entry name" value="Peptidase_M1_N"/>
    <property type="match status" value="1"/>
</dbReference>
<dbReference type="PANTHER" id="PTHR11533:SF290">
    <property type="entry name" value="AMINOPEPTIDASE"/>
    <property type="match status" value="1"/>
</dbReference>
<evidence type="ECO:0000256" key="16">
    <source>
        <dbReference type="ARBA" id="ARBA00023136"/>
    </source>
</evidence>
<feature type="site" description="Transition state stabilizer" evidence="21">
    <location>
        <position position="433"/>
    </location>
</feature>
<dbReference type="Gene3D" id="1.25.50.20">
    <property type="match status" value="1"/>
</dbReference>
<dbReference type="Gene3D" id="2.60.40.1910">
    <property type="match status" value="1"/>
</dbReference>
<evidence type="ECO:0000313" key="27">
    <source>
        <dbReference type="Proteomes" id="UP000504618"/>
    </source>
</evidence>
<dbReference type="GO" id="GO:0043171">
    <property type="term" value="P:peptide catabolic process"/>
    <property type="evidence" value="ECO:0007669"/>
    <property type="project" value="TreeGrafter"/>
</dbReference>
<evidence type="ECO:0000256" key="14">
    <source>
        <dbReference type="ARBA" id="ARBA00022989"/>
    </source>
</evidence>
<dbReference type="SUPFAM" id="SSF55486">
    <property type="entry name" value="Metalloproteases ('zincins'), catalytic domain"/>
    <property type="match status" value="1"/>
</dbReference>
<comment type="subcellular location">
    <subcellularLocation>
        <location evidence="2">Cell membrane</location>
        <topology evidence="2">Lipid-anchor</topology>
        <topology evidence="2">GPI-anchor</topology>
    </subcellularLocation>
    <subcellularLocation>
        <location evidence="1">Membrane</location>
        <topology evidence="1">Single-pass type II membrane protein</topology>
    </subcellularLocation>
</comment>
<dbReference type="SUPFAM" id="SSF63737">
    <property type="entry name" value="Leukotriene A4 hydrolase N-terminal domain"/>
    <property type="match status" value="1"/>
</dbReference>
<feature type="signal peptide" evidence="23">
    <location>
        <begin position="1"/>
        <end position="19"/>
    </location>
</feature>
<feature type="binding site" evidence="20">
    <location>
        <position position="352"/>
    </location>
    <ligand>
        <name>Zn(2+)</name>
        <dbReference type="ChEBI" id="CHEBI:29105"/>
        <note>catalytic</note>
    </ligand>
</feature>
<keyword evidence="13" id="KW-0735">Signal-anchor</keyword>
<organism evidence="27 28">
    <name type="scientific">Temnothorax curvispinosus</name>
    <dbReference type="NCBI Taxonomy" id="300111"/>
    <lineage>
        <taxon>Eukaryota</taxon>
        <taxon>Metazoa</taxon>
        <taxon>Ecdysozoa</taxon>
        <taxon>Arthropoda</taxon>
        <taxon>Hexapoda</taxon>
        <taxon>Insecta</taxon>
        <taxon>Pterygota</taxon>
        <taxon>Neoptera</taxon>
        <taxon>Endopterygota</taxon>
        <taxon>Hymenoptera</taxon>
        <taxon>Apocrita</taxon>
        <taxon>Aculeata</taxon>
        <taxon>Formicoidea</taxon>
        <taxon>Formicidae</taxon>
        <taxon>Myrmicinae</taxon>
        <taxon>Temnothorax</taxon>
    </lineage>
</organism>
<dbReference type="CDD" id="cd09601">
    <property type="entry name" value="M1_APN-Q_like"/>
    <property type="match status" value="1"/>
</dbReference>
<keyword evidence="17" id="KW-0325">Glycoprotein</keyword>
<keyword evidence="7 22" id="KW-0645">Protease</keyword>
<dbReference type="FunFam" id="1.10.390.10:FF:000013">
    <property type="entry name" value="Aminopeptidase N"/>
    <property type="match status" value="1"/>
</dbReference>
<protein>
    <recommendedName>
        <fullName evidence="22">Aminopeptidase</fullName>
        <ecNumber evidence="22">3.4.11.-</ecNumber>
    </recommendedName>
</protein>
<evidence type="ECO:0000256" key="10">
    <source>
        <dbReference type="ARBA" id="ARBA00022729"/>
    </source>
</evidence>
<dbReference type="InterPro" id="IPR050344">
    <property type="entry name" value="Peptidase_M1_aminopeptidases"/>
</dbReference>
<evidence type="ECO:0000256" key="18">
    <source>
        <dbReference type="ARBA" id="ARBA00023288"/>
    </source>
</evidence>
<keyword evidence="11 22" id="KW-0378">Hydrolase</keyword>
<dbReference type="InterPro" id="IPR034016">
    <property type="entry name" value="M1_APN-typ"/>
</dbReference>
<dbReference type="FunFam" id="2.60.40.1730:FF:000012">
    <property type="entry name" value="Aminopeptidase N"/>
    <property type="match status" value="1"/>
</dbReference>
<dbReference type="GO" id="GO:0042277">
    <property type="term" value="F:peptide binding"/>
    <property type="evidence" value="ECO:0007669"/>
    <property type="project" value="TreeGrafter"/>
</dbReference>
<dbReference type="GO" id="GO:0070006">
    <property type="term" value="F:metalloaminopeptidase activity"/>
    <property type="evidence" value="ECO:0007669"/>
    <property type="project" value="TreeGrafter"/>
</dbReference>
<comment type="cofactor">
    <cofactor evidence="20 22">
        <name>Zn(2+)</name>
        <dbReference type="ChEBI" id="CHEBI:29105"/>
    </cofactor>
    <text evidence="20 22">Binds 1 zinc ion per subunit.</text>
</comment>
<evidence type="ECO:0000256" key="7">
    <source>
        <dbReference type="ARBA" id="ARBA00022670"/>
    </source>
</evidence>
<evidence type="ECO:0000259" key="26">
    <source>
        <dbReference type="Pfam" id="PF17900"/>
    </source>
</evidence>
<evidence type="ECO:0000256" key="17">
    <source>
        <dbReference type="ARBA" id="ARBA00023180"/>
    </source>
</evidence>
<name>A0A6J1Q8I9_9HYME</name>
<evidence type="ECO:0000256" key="22">
    <source>
        <dbReference type="RuleBase" id="RU364040"/>
    </source>
</evidence>
<keyword evidence="9 20" id="KW-0479">Metal-binding</keyword>
<feature type="chain" id="PRO_5026876478" description="Aminopeptidase" evidence="23">
    <location>
        <begin position="20"/>
        <end position="907"/>
    </location>
</feature>
<feature type="domain" description="Peptidase M1 membrane alanine aminopeptidase" evidence="24">
    <location>
        <begin position="279"/>
        <end position="500"/>
    </location>
</feature>
<feature type="binding site" evidence="20">
    <location>
        <position position="371"/>
    </location>
    <ligand>
        <name>Zn(2+)</name>
        <dbReference type="ChEBI" id="CHEBI:29105"/>
        <note>catalytic</note>
    </ligand>
</feature>
<dbReference type="InterPro" id="IPR045357">
    <property type="entry name" value="Aminopeptidase_N-like_N"/>
</dbReference>
<evidence type="ECO:0000256" key="19">
    <source>
        <dbReference type="PIRSR" id="PIRSR634016-1"/>
    </source>
</evidence>
<dbReference type="PRINTS" id="PR00756">
    <property type="entry name" value="ALADIPTASE"/>
</dbReference>
<dbReference type="AlphaFoldDB" id="A0A6J1Q8I9"/>
<dbReference type="InterPro" id="IPR027268">
    <property type="entry name" value="Peptidase_M4/M1_CTD_sf"/>
</dbReference>
<feature type="domain" description="Aminopeptidase N-like N-terminal" evidence="26">
    <location>
        <begin position="48"/>
        <end position="245"/>
    </location>
</feature>
<dbReference type="PANTHER" id="PTHR11533">
    <property type="entry name" value="PROTEASE M1 ZINC METALLOPROTEASE"/>
    <property type="match status" value="1"/>
</dbReference>
<keyword evidence="15 22" id="KW-0482">Metalloprotease</keyword>
<evidence type="ECO:0000256" key="1">
    <source>
        <dbReference type="ARBA" id="ARBA00004606"/>
    </source>
</evidence>
<dbReference type="Gene3D" id="2.60.40.1730">
    <property type="entry name" value="tricorn interacting facor f3 domain"/>
    <property type="match status" value="1"/>
</dbReference>
<dbReference type="Proteomes" id="UP000504618">
    <property type="component" value="Unplaced"/>
</dbReference>
<accession>A0A6J1Q8I9</accession>
<evidence type="ECO:0000256" key="5">
    <source>
        <dbReference type="ARBA" id="ARBA00022475"/>
    </source>
</evidence>
<sequence>MAIVKSLLTVILLFVVSQGVPLQDNEAADNKPVENSEENQFRLPKYVVPIHYNVKLIPHIVDGNFTTNGETSIDIEVREPTNAIALHTVKLTIDESLTKITRKGVDDENSKSEYAPKQHEYNGQTQILTLRFEESLDVGAYTLHINFTGVILPHTEPRGFYRSFYTDDNGTEVWLATTHFQPTSARQAFPCWDEPAIKATFKFSIKHYPNYTALSNMPSTRSEIDAVDGKLWTHFEATPIMSTNLLGFVIADYDYISNLDGTIKIWAPKHLLPYVAHSLDIIEKATQKLEEFTNSTVRVPKMDHVSIPHYSSRATENWGVIVYKQGILENKNSYPISNKIGDVMTITHELAHQWFGNLVSPIWWKYLWLSEGISTYLKYYITDKFLREKRLMDFIVVTEEESLLNIALFSSEPIHINITSHLNVRDVYSINTYVKAAFLLRMASHFLREDVFRNGLIRYLQKHEYSSATPDDLWEALQDALDESDVPHDDFKVKEVMDTWFDQARYPLVTVNRDYATGEIKISQEIIKHQTIDNNENEAWWIPLNFATQSNLDFSSTLATHWLKPHDVDVKIEGIDTNDWIIVNKHLTGFYRVNYDINNWKRIAAFLNSDNYDKIPVLNRVQIFNDAYYMMMNERLDLATFIEIIKYLSRETDAAPWYTAFNIIQKLDHYLRLPEAATIIKPHLSNLMHKLLENIDFEENPDDDLLTAKIRTNLYHYVCTFEPVKCPAKITAKLLAYVENPIANRPLPNQKSMFCFGLMKANESVWDQFLQVEHQQKTSESHTFLGCSENLHIIEKHLNSLSGDMDYHRIFYNIIANLPNVDTTIEFFINNYEKFIEHQFINISFLLEDIIMKSFREGQINKIKAFAEQHMIDIQKHLQAREEMLVKMKDNLSKVHSILENRQSTDL</sequence>
<dbReference type="Pfam" id="PF11838">
    <property type="entry name" value="ERAP1_C"/>
    <property type="match status" value="1"/>
</dbReference>
<evidence type="ECO:0000256" key="23">
    <source>
        <dbReference type="SAM" id="SignalP"/>
    </source>
</evidence>
<evidence type="ECO:0000256" key="4">
    <source>
        <dbReference type="ARBA" id="ARBA00022438"/>
    </source>
</evidence>
<dbReference type="GO" id="GO:0008270">
    <property type="term" value="F:zinc ion binding"/>
    <property type="evidence" value="ECO:0007669"/>
    <property type="project" value="UniProtKB-UniRule"/>
</dbReference>
<dbReference type="GO" id="GO:0098552">
    <property type="term" value="C:side of membrane"/>
    <property type="evidence" value="ECO:0007669"/>
    <property type="project" value="UniProtKB-KW"/>
</dbReference>
<feature type="binding site" evidence="20">
    <location>
        <position position="348"/>
    </location>
    <ligand>
        <name>Zn(2+)</name>
        <dbReference type="ChEBI" id="CHEBI:29105"/>
        <note>catalytic</note>
    </ligand>
</feature>
<keyword evidence="10 23" id="KW-0732">Signal</keyword>
<evidence type="ECO:0000256" key="15">
    <source>
        <dbReference type="ARBA" id="ARBA00023049"/>
    </source>
</evidence>
<evidence type="ECO:0000256" key="6">
    <source>
        <dbReference type="ARBA" id="ARBA00022622"/>
    </source>
</evidence>
<evidence type="ECO:0000256" key="8">
    <source>
        <dbReference type="ARBA" id="ARBA00022692"/>
    </source>
</evidence>
<evidence type="ECO:0000256" key="20">
    <source>
        <dbReference type="PIRSR" id="PIRSR634016-3"/>
    </source>
</evidence>
<dbReference type="GO" id="GO:0006508">
    <property type="term" value="P:proteolysis"/>
    <property type="evidence" value="ECO:0007669"/>
    <property type="project" value="UniProtKB-KW"/>
</dbReference>
<dbReference type="RefSeq" id="XP_024878008.1">
    <property type="nucleotide sequence ID" value="XM_025022240.1"/>
</dbReference>
<keyword evidence="27" id="KW-1185">Reference proteome</keyword>
<evidence type="ECO:0000256" key="21">
    <source>
        <dbReference type="PIRSR" id="PIRSR634016-4"/>
    </source>
</evidence>
<evidence type="ECO:0000259" key="24">
    <source>
        <dbReference type="Pfam" id="PF01433"/>
    </source>
</evidence>
<dbReference type="GeneID" id="112458550"/>
<keyword evidence="8" id="KW-0812">Transmembrane</keyword>
<keyword evidence="14" id="KW-1133">Transmembrane helix</keyword>
<keyword evidence="12 20" id="KW-0862">Zinc</keyword>
<evidence type="ECO:0000256" key="3">
    <source>
        <dbReference type="ARBA" id="ARBA00010136"/>
    </source>
</evidence>
<comment type="similarity">
    <text evidence="3 22">Belongs to the peptidase M1 family.</text>
</comment>
<proteinExistence type="inferred from homology"/>
<dbReference type="GO" id="GO:0005737">
    <property type="term" value="C:cytoplasm"/>
    <property type="evidence" value="ECO:0007669"/>
    <property type="project" value="TreeGrafter"/>
</dbReference>
<dbReference type="GO" id="GO:0005886">
    <property type="term" value="C:plasma membrane"/>
    <property type="evidence" value="ECO:0007669"/>
    <property type="project" value="UniProtKB-SubCell"/>
</dbReference>
<keyword evidence="4 22" id="KW-0031">Aminopeptidase</keyword>
<reference evidence="28" key="1">
    <citation type="submission" date="2025-08" db="UniProtKB">
        <authorList>
            <consortium name="RefSeq"/>
        </authorList>
    </citation>
    <scope>IDENTIFICATION</scope>
    <source>
        <tissue evidence="28">Whole body</tissue>
    </source>
</reference>
<dbReference type="Gene3D" id="1.10.390.10">
    <property type="entry name" value="Neutral Protease Domain 2"/>
    <property type="match status" value="1"/>
</dbReference>
<dbReference type="FunFam" id="2.60.40.1910:FF:000008">
    <property type="entry name" value="Aminopeptidase"/>
    <property type="match status" value="1"/>
</dbReference>
<dbReference type="GO" id="GO:0005615">
    <property type="term" value="C:extracellular space"/>
    <property type="evidence" value="ECO:0007669"/>
    <property type="project" value="TreeGrafter"/>
</dbReference>
<evidence type="ECO:0000256" key="12">
    <source>
        <dbReference type="ARBA" id="ARBA00022833"/>
    </source>
</evidence>
<dbReference type="Pfam" id="PF01433">
    <property type="entry name" value="Peptidase_M1"/>
    <property type="match status" value="1"/>
</dbReference>